<keyword evidence="4" id="KW-0333">Golgi apparatus</keyword>
<dbReference type="Ensembl" id="ENSCJPT00005021979.1">
    <property type="protein sequence ID" value="ENSCJPP00005015503.1"/>
    <property type="gene ID" value="ENSCJPG00005012843.1"/>
</dbReference>
<evidence type="ECO:0000256" key="4">
    <source>
        <dbReference type="ARBA" id="ARBA00023034"/>
    </source>
</evidence>
<dbReference type="GeneTree" id="ENSGT00420000029769"/>
<comment type="similarity">
    <text evidence="3">Belongs to the GASK family.</text>
</comment>
<dbReference type="GO" id="GO:0005783">
    <property type="term" value="C:endoplasmic reticulum"/>
    <property type="evidence" value="ECO:0007669"/>
    <property type="project" value="Ensembl"/>
</dbReference>
<reference evidence="8" key="1">
    <citation type="submission" date="2015-11" db="EMBL/GenBank/DDBJ databases">
        <authorList>
            <consortium name="International Coturnix japonica Genome Analysis Consortium"/>
            <person name="Warren W."/>
            <person name="Burt D.W."/>
            <person name="Antin P.B."/>
            <person name="Lanford R."/>
            <person name="Gros J."/>
            <person name="Wilson R.K."/>
        </authorList>
    </citation>
    <scope>NUCLEOTIDE SEQUENCE [LARGE SCALE GENOMIC DNA]</scope>
</reference>
<evidence type="ECO:0000256" key="1">
    <source>
        <dbReference type="ARBA" id="ARBA00004308"/>
    </source>
</evidence>
<evidence type="ECO:0000313" key="8">
    <source>
        <dbReference type="Ensembl" id="ENSCJPP00005015503.1"/>
    </source>
</evidence>
<proteinExistence type="inferred from homology"/>
<name>A0A8C2TL14_COTJA</name>
<evidence type="ECO:0000256" key="2">
    <source>
        <dbReference type="ARBA" id="ARBA00004555"/>
    </source>
</evidence>
<dbReference type="AlphaFoldDB" id="A0A8C2TL14"/>
<evidence type="ECO:0000256" key="7">
    <source>
        <dbReference type="SAM" id="Phobius"/>
    </source>
</evidence>
<accession>A0A8C2TL14</accession>
<gene>
    <name evidence="8" type="primary">GASK1A</name>
</gene>
<dbReference type="Proteomes" id="UP000694412">
    <property type="component" value="Chromosome 2"/>
</dbReference>
<evidence type="ECO:0000313" key="9">
    <source>
        <dbReference type="Proteomes" id="UP000694412"/>
    </source>
</evidence>
<organism evidence="8 9">
    <name type="scientific">Coturnix japonica</name>
    <name type="common">Japanese quail</name>
    <name type="synonym">Coturnix coturnix japonica</name>
    <dbReference type="NCBI Taxonomy" id="93934"/>
    <lineage>
        <taxon>Eukaryota</taxon>
        <taxon>Metazoa</taxon>
        <taxon>Chordata</taxon>
        <taxon>Craniata</taxon>
        <taxon>Vertebrata</taxon>
        <taxon>Euteleostomi</taxon>
        <taxon>Archelosauria</taxon>
        <taxon>Archosauria</taxon>
        <taxon>Dinosauria</taxon>
        <taxon>Saurischia</taxon>
        <taxon>Theropoda</taxon>
        <taxon>Coelurosauria</taxon>
        <taxon>Aves</taxon>
        <taxon>Neognathae</taxon>
        <taxon>Galloanserae</taxon>
        <taxon>Galliformes</taxon>
        <taxon>Phasianidae</taxon>
        <taxon>Perdicinae</taxon>
        <taxon>Coturnix</taxon>
    </lineage>
</organism>
<feature type="region of interest" description="Disordered" evidence="6">
    <location>
        <begin position="1"/>
        <end position="22"/>
    </location>
</feature>
<dbReference type="GO" id="GO:0005794">
    <property type="term" value="C:Golgi apparatus"/>
    <property type="evidence" value="ECO:0007669"/>
    <property type="project" value="UniProtKB-SubCell"/>
</dbReference>
<feature type="compositionally biased region" description="Basic residues" evidence="6">
    <location>
        <begin position="154"/>
        <end position="164"/>
    </location>
</feature>
<sequence>MGGAGLENSDWPKQAGHQQGKDESLVPTLFTASKVALQQCQCCDTCNGVRAKQTQRFSNAEMPDDFLPSDPQTQRPWRRMGLKQPSLVALVALLALALLALSYLPSPRNGDYGLAPSPHVAPAPPAPASLLLAPRPRRDVAITPCGDKPPNQGTKRHRGKRRRLREQGALTPSPCEDQPCTWGGSPQADRLCFGKTVPPWLSEDDIQKMKLLAHGQVVSKSRVPAHGQVLRIHLHADGDTQPASPGEDCGDGRCGLIKRSTDLYEVVAFHLDRVLGLNRSLPAVARRFSSPILPYSYTNGVPRPLIWWAPDVQHLEDSNNDQNSCALGWLQYQEMLRSRSVAPVVGDTACASIQRGEWGRLALFDFLLQVHDRLDRYCCGFEPDASEPCVEEMLHEKCRNPSELFLVHILVRRSAPSQLVFIDNAGRPQQPEAKLNFRLLQGIDSFPEKAVAILRSGCLAHRLLKSLNMDQELWESQGGAAGLWPLLQVLERRGQILLRYLQEHNLTVVRDTLH</sequence>
<reference evidence="8" key="3">
    <citation type="submission" date="2025-09" db="UniProtKB">
        <authorList>
            <consortium name="Ensembl"/>
        </authorList>
    </citation>
    <scope>IDENTIFICATION</scope>
</reference>
<keyword evidence="7" id="KW-0812">Transmembrane</keyword>
<feature type="region of interest" description="Disordered" evidence="6">
    <location>
        <begin position="140"/>
        <end position="181"/>
    </location>
</feature>
<dbReference type="PANTHER" id="PTHR15905:SF5">
    <property type="entry name" value="GOLGI-ASSOCIATED KINASE 1A"/>
    <property type="match status" value="1"/>
</dbReference>
<evidence type="ECO:0000256" key="6">
    <source>
        <dbReference type="SAM" id="MobiDB-lite"/>
    </source>
</evidence>
<comment type="subcellular location">
    <subcellularLocation>
        <location evidence="1">Endomembrane system</location>
    </subcellularLocation>
    <subcellularLocation>
        <location evidence="2">Golgi apparatus</location>
    </subcellularLocation>
</comment>
<dbReference type="PANTHER" id="PTHR15905">
    <property type="entry name" value="GOLGI-ASSOCIATED KINASE 1B-RELATED"/>
    <property type="match status" value="1"/>
</dbReference>
<keyword evidence="5 7" id="KW-0472">Membrane</keyword>
<reference evidence="8" key="2">
    <citation type="submission" date="2025-08" db="UniProtKB">
        <authorList>
            <consortium name="Ensembl"/>
        </authorList>
    </citation>
    <scope>IDENTIFICATION</scope>
</reference>
<evidence type="ECO:0000256" key="5">
    <source>
        <dbReference type="ARBA" id="ARBA00023136"/>
    </source>
</evidence>
<protein>
    <submittedName>
        <fullName evidence="8">Golgi associated kinase 1A</fullName>
    </submittedName>
</protein>
<keyword evidence="9" id="KW-1185">Reference proteome</keyword>
<keyword evidence="7" id="KW-1133">Transmembrane helix</keyword>
<dbReference type="InterPro" id="IPR029207">
    <property type="entry name" value="FAM198"/>
</dbReference>
<dbReference type="Pfam" id="PF15051">
    <property type="entry name" value="FAM198"/>
    <property type="match status" value="1"/>
</dbReference>
<feature type="transmembrane region" description="Helical" evidence="7">
    <location>
        <begin position="87"/>
        <end position="104"/>
    </location>
</feature>
<evidence type="ECO:0000256" key="3">
    <source>
        <dbReference type="ARBA" id="ARBA00007691"/>
    </source>
</evidence>
<dbReference type="GO" id="GO:0005576">
    <property type="term" value="C:extracellular region"/>
    <property type="evidence" value="ECO:0007669"/>
    <property type="project" value="Ensembl"/>
</dbReference>